<keyword evidence="1" id="KW-0472">Membrane</keyword>
<keyword evidence="1" id="KW-0812">Transmembrane</keyword>
<dbReference type="AlphaFoldDB" id="A0A937X7S5"/>
<proteinExistence type="predicted"/>
<dbReference type="EMBL" id="VGJX01000760">
    <property type="protein sequence ID" value="MBM3275875.1"/>
    <property type="molecule type" value="Genomic_DNA"/>
</dbReference>
<comment type="caution">
    <text evidence="3">The sequence shown here is derived from an EMBL/GenBank/DDBJ whole genome shotgun (WGS) entry which is preliminary data.</text>
</comment>
<feature type="transmembrane region" description="Helical" evidence="1">
    <location>
        <begin position="26"/>
        <end position="47"/>
    </location>
</feature>
<feature type="transmembrane region" description="Helical" evidence="1">
    <location>
        <begin position="59"/>
        <end position="77"/>
    </location>
</feature>
<evidence type="ECO:0000256" key="1">
    <source>
        <dbReference type="SAM" id="Phobius"/>
    </source>
</evidence>
<accession>A0A937X7S5</accession>
<organism evidence="3 4">
    <name type="scientific">Candidatus Tanganyikabacteria bacterium</name>
    <dbReference type="NCBI Taxonomy" id="2961651"/>
    <lineage>
        <taxon>Bacteria</taxon>
        <taxon>Bacillati</taxon>
        <taxon>Candidatus Sericytochromatia</taxon>
        <taxon>Candidatus Tanganyikabacteria</taxon>
    </lineage>
</organism>
<reference evidence="3 4" key="1">
    <citation type="submission" date="2019-03" db="EMBL/GenBank/DDBJ databases">
        <title>Lake Tanganyika Metagenome-Assembled Genomes (MAGs).</title>
        <authorList>
            <person name="Tran P."/>
        </authorList>
    </citation>
    <scope>NUCLEOTIDE SEQUENCE [LARGE SCALE GENOMIC DNA]</scope>
    <source>
        <strain evidence="3">K_DeepCast_65m_m2_236</strain>
    </source>
</reference>
<evidence type="ECO:0000313" key="3">
    <source>
        <dbReference type="EMBL" id="MBM3275875.1"/>
    </source>
</evidence>
<evidence type="ECO:0000313" key="4">
    <source>
        <dbReference type="Proteomes" id="UP000703893"/>
    </source>
</evidence>
<name>A0A937X7S5_9BACT</name>
<keyword evidence="1" id="KW-1133">Transmembrane helix</keyword>
<feature type="signal peptide" evidence="2">
    <location>
        <begin position="1"/>
        <end position="22"/>
    </location>
</feature>
<dbReference type="Proteomes" id="UP000703893">
    <property type="component" value="Unassembled WGS sequence"/>
</dbReference>
<sequence>MAAVLIALALALAAMGIFVADADDAPGAAVMGLLLMIGAVVLGVKAARNRLPAWAARTALALGVLIAAFAAFLTHAVTVA</sequence>
<gene>
    <name evidence="3" type="ORF">FJZ00_12025</name>
</gene>
<feature type="chain" id="PRO_5037251854" evidence="2">
    <location>
        <begin position="23"/>
        <end position="80"/>
    </location>
</feature>
<evidence type="ECO:0000256" key="2">
    <source>
        <dbReference type="SAM" id="SignalP"/>
    </source>
</evidence>
<protein>
    <submittedName>
        <fullName evidence="3">Uncharacterized protein</fullName>
    </submittedName>
</protein>
<feature type="non-terminal residue" evidence="3">
    <location>
        <position position="80"/>
    </location>
</feature>
<keyword evidence="2" id="KW-0732">Signal</keyword>